<dbReference type="Proteomes" id="UP000653904">
    <property type="component" value="Unassembled WGS sequence"/>
</dbReference>
<dbReference type="PROSITE" id="PS51257">
    <property type="entry name" value="PROKAR_LIPOPROTEIN"/>
    <property type="match status" value="1"/>
</dbReference>
<reference evidence="5 6" key="1">
    <citation type="submission" date="2020-08" db="EMBL/GenBank/DDBJ databases">
        <title>Genome public.</title>
        <authorList>
            <person name="Liu C."/>
            <person name="Sun Q."/>
        </authorList>
    </citation>
    <scope>NUCLEOTIDE SEQUENCE [LARGE SCALE GENOMIC DNA]</scope>
    <source>
        <strain evidence="5 6">BX14</strain>
    </source>
</reference>
<sequence>MKKRWLCGTMALVIGAMAMAGCSGGNSSSSASAAGTEAADSGSSVDTSGAEMTIRVAHVCGTGSPYDYGANAFKKLVEEGSDGRIKVEVYAGDMTTDEVECVEMVQNNNLEIGWVGTGALGGFVPDLGIFELPFLFEDEDNVNKALEGEFGNSLLEQLSAVDGITGLGFHEDGWRNILTKDKTINTVDDMKGVRMRTMQNEVCVATYEALGATPVALASGEQFTGLQNGVVDGTDNSALYAVADGYIEVVNNICDIHHYYSSGIIVASSKWYEGLSEEDQKLVKESAIKAGEEQRAWFLENDEAKIAEYEEKGYTVTRPTDIDAWKEKVAPVYDKMYAAHPTWEGLVEMVRAAK</sequence>
<feature type="signal peptide" evidence="4">
    <location>
        <begin position="1"/>
        <end position="20"/>
    </location>
</feature>
<dbReference type="NCBIfam" id="TIGR00787">
    <property type="entry name" value="dctP"/>
    <property type="match status" value="1"/>
</dbReference>
<dbReference type="GO" id="GO:0030288">
    <property type="term" value="C:outer membrane-bounded periplasmic space"/>
    <property type="evidence" value="ECO:0007669"/>
    <property type="project" value="InterPro"/>
</dbReference>
<dbReference type="InterPro" id="IPR004682">
    <property type="entry name" value="TRAP_DctP"/>
</dbReference>
<dbReference type="PIRSF" id="PIRSF006470">
    <property type="entry name" value="DctB"/>
    <property type="match status" value="1"/>
</dbReference>
<keyword evidence="6" id="KW-1185">Reference proteome</keyword>
<proteinExistence type="inferred from homology"/>
<comment type="caution">
    <text evidence="5">The sequence shown here is derived from an EMBL/GenBank/DDBJ whole genome shotgun (WGS) entry which is preliminary data.</text>
</comment>
<organism evidence="5 6">
    <name type="scientific">Clostridium segne</name>
    <dbReference type="NCBI Taxonomy" id="2763038"/>
    <lineage>
        <taxon>Bacteria</taxon>
        <taxon>Bacillati</taxon>
        <taxon>Bacillota</taxon>
        <taxon>Clostridia</taxon>
        <taxon>Eubacteriales</taxon>
        <taxon>Clostridiaceae</taxon>
        <taxon>Clostridium</taxon>
    </lineage>
</organism>
<dbReference type="AlphaFoldDB" id="A0AAW3X327"/>
<dbReference type="Gene3D" id="3.40.190.170">
    <property type="entry name" value="Bacterial extracellular solute-binding protein, family 7"/>
    <property type="match status" value="1"/>
</dbReference>
<evidence type="ECO:0000313" key="6">
    <source>
        <dbReference type="Proteomes" id="UP000653904"/>
    </source>
</evidence>
<gene>
    <name evidence="5" type="ORF">H8S19_04425</name>
</gene>
<evidence type="ECO:0000256" key="2">
    <source>
        <dbReference type="ARBA" id="ARBA00022448"/>
    </source>
</evidence>
<comment type="similarity">
    <text evidence="1">Belongs to the bacterial solute-binding protein 7 family.</text>
</comment>
<protein>
    <submittedName>
        <fullName evidence="5">TRAP transporter substrate-binding protein</fullName>
    </submittedName>
</protein>
<evidence type="ECO:0000256" key="3">
    <source>
        <dbReference type="ARBA" id="ARBA00022729"/>
    </source>
</evidence>
<evidence type="ECO:0000313" key="5">
    <source>
        <dbReference type="EMBL" id="MBC5656316.1"/>
    </source>
</evidence>
<dbReference type="InterPro" id="IPR018389">
    <property type="entry name" value="DctP_fam"/>
</dbReference>
<feature type="chain" id="PRO_5043957876" evidence="4">
    <location>
        <begin position="21"/>
        <end position="354"/>
    </location>
</feature>
<accession>A0AAW3X327</accession>
<dbReference type="GO" id="GO:0055085">
    <property type="term" value="P:transmembrane transport"/>
    <property type="evidence" value="ECO:0007669"/>
    <property type="project" value="InterPro"/>
</dbReference>
<keyword evidence="2" id="KW-0813">Transport</keyword>
<dbReference type="RefSeq" id="WP_118653036.1">
    <property type="nucleotide sequence ID" value="NZ_JACOOW010000005.1"/>
</dbReference>
<evidence type="ECO:0000256" key="1">
    <source>
        <dbReference type="ARBA" id="ARBA00009023"/>
    </source>
</evidence>
<dbReference type="InterPro" id="IPR038404">
    <property type="entry name" value="TRAP_DctP_sf"/>
</dbReference>
<dbReference type="CDD" id="cd13603">
    <property type="entry name" value="PBP2_TRAP_Siap_TeaA_like"/>
    <property type="match status" value="1"/>
</dbReference>
<evidence type="ECO:0000256" key="4">
    <source>
        <dbReference type="SAM" id="SignalP"/>
    </source>
</evidence>
<dbReference type="EMBL" id="JACOOW010000005">
    <property type="protein sequence ID" value="MBC5656316.1"/>
    <property type="molecule type" value="Genomic_DNA"/>
</dbReference>
<dbReference type="NCBIfam" id="NF037995">
    <property type="entry name" value="TRAP_S1"/>
    <property type="match status" value="1"/>
</dbReference>
<dbReference type="Pfam" id="PF03480">
    <property type="entry name" value="DctP"/>
    <property type="match status" value="1"/>
</dbReference>
<dbReference type="PANTHER" id="PTHR33376">
    <property type="match status" value="1"/>
</dbReference>
<keyword evidence="3 4" id="KW-0732">Signal</keyword>
<name>A0AAW3X327_9CLOT</name>
<dbReference type="PANTHER" id="PTHR33376:SF7">
    <property type="entry name" value="C4-DICARBOXYLATE-BINDING PROTEIN DCTB"/>
    <property type="match status" value="1"/>
</dbReference>